<dbReference type="PANTHER" id="PTHR30461">
    <property type="entry name" value="DNA-INVERTASE FROM LAMBDOID PROPHAGE"/>
    <property type="match status" value="1"/>
</dbReference>
<evidence type="ECO:0000256" key="4">
    <source>
        <dbReference type="PIRSR" id="PIRSR606118-50"/>
    </source>
</evidence>
<organism evidence="8 9">
    <name type="scientific">Candidatus Gottesmanbacteria bacterium GW2011_GWA1_43_11</name>
    <dbReference type="NCBI Taxonomy" id="1618436"/>
    <lineage>
        <taxon>Bacteria</taxon>
        <taxon>Candidatus Gottesmaniibacteriota</taxon>
    </lineage>
</organism>
<name>A0A0G1FAS3_9BACT</name>
<evidence type="ECO:0000256" key="2">
    <source>
        <dbReference type="ARBA" id="ARBA00023125"/>
    </source>
</evidence>
<evidence type="ECO:0000259" key="6">
    <source>
        <dbReference type="PROSITE" id="PS51736"/>
    </source>
</evidence>
<evidence type="ECO:0000256" key="5">
    <source>
        <dbReference type="PROSITE-ProRule" id="PRU10137"/>
    </source>
</evidence>
<dbReference type="InterPro" id="IPR050639">
    <property type="entry name" value="SSR_resolvase"/>
</dbReference>
<dbReference type="EMBL" id="LCFB01000029">
    <property type="protein sequence ID" value="KKS83958.1"/>
    <property type="molecule type" value="Genomic_DNA"/>
</dbReference>
<dbReference type="InterPro" id="IPR038109">
    <property type="entry name" value="DNA_bind_recomb_sf"/>
</dbReference>
<dbReference type="Gene3D" id="3.40.50.1390">
    <property type="entry name" value="Resolvase, N-terminal catalytic domain"/>
    <property type="match status" value="1"/>
</dbReference>
<dbReference type="SMART" id="SM00857">
    <property type="entry name" value="Resolvase"/>
    <property type="match status" value="1"/>
</dbReference>
<gene>
    <name evidence="8" type="ORF">UV59_C0029G0030</name>
</gene>
<dbReference type="InterPro" id="IPR006119">
    <property type="entry name" value="Resolv_N"/>
</dbReference>
<dbReference type="AlphaFoldDB" id="A0A0G1FAS3"/>
<dbReference type="PROSITE" id="PS00397">
    <property type="entry name" value="RECOMBINASES_1"/>
    <property type="match status" value="1"/>
</dbReference>
<dbReference type="Pfam" id="PF00239">
    <property type="entry name" value="Resolvase"/>
    <property type="match status" value="1"/>
</dbReference>
<dbReference type="PROSITE" id="PS51736">
    <property type="entry name" value="RECOMBINASES_3"/>
    <property type="match status" value="1"/>
</dbReference>
<protein>
    <submittedName>
        <fullName evidence="8">Site-specific recombinase</fullName>
    </submittedName>
</protein>
<dbReference type="GO" id="GO:0003677">
    <property type="term" value="F:DNA binding"/>
    <property type="evidence" value="ECO:0007669"/>
    <property type="project" value="UniProtKB-KW"/>
</dbReference>
<accession>A0A0G1FAS3</accession>
<proteinExistence type="predicted"/>
<dbReference type="GO" id="GO:0015074">
    <property type="term" value="P:DNA integration"/>
    <property type="evidence" value="ECO:0007669"/>
    <property type="project" value="UniProtKB-KW"/>
</dbReference>
<evidence type="ECO:0000313" key="9">
    <source>
        <dbReference type="Proteomes" id="UP000034543"/>
    </source>
</evidence>
<comment type="caution">
    <text evidence="8">The sequence shown here is derived from an EMBL/GenBank/DDBJ whole genome shotgun (WGS) entry which is preliminary data.</text>
</comment>
<dbReference type="STRING" id="1618436.UV59_C0029G0030"/>
<dbReference type="CDD" id="cd00338">
    <property type="entry name" value="Ser_Recombinase"/>
    <property type="match status" value="1"/>
</dbReference>
<dbReference type="InterPro" id="IPR006118">
    <property type="entry name" value="Recombinase_CS"/>
</dbReference>
<dbReference type="PROSITE" id="PS51737">
    <property type="entry name" value="RECOMBINASE_DNA_BIND"/>
    <property type="match status" value="1"/>
</dbReference>
<sequence>MRQKTLKMITNKVILYLRVSTKEQVQGSSLETQEDSCRRYARDNGYEIVRVFIEKGESAKTADRTELKFLLEYVAKNKDIFGVIVWKIDRLARNTLDHASLKMFFNKYNVRLISATENLEDTSVGRLIENQLAGFAQFDNDVRAERSKNGMEAAMKAGRYVWMAPKGYVNTGGKGKSNLALDKPELVKKVHLIWELIDTGYSQEDARKEIAGKGLKISKSQFNRMLRNKTYMGVIEKFGLSAIGDFEPLVESALFLRVQDKLDRKARKIPIYRVDNPDFPLRNFIVCTYCSDGLTGSWSRGNGGKYAYYRCKNCKRINYKKDGDDGLETKFKEYLQNYHYKEELKELMLKAIEVNWEDRNKNNEKRVREIDSEISKLKILNKEIVGKNLGNVISDQLAKEMTTENEQKIIELELQLHSKQTTVDGVMTIAKRSISVLEDISGVWLRIDLDIKKRFQTFLFPQRLPFDGANFRTAQTAYCISQNVLSLPQNSSNVPSTGIEPTSPASEASALSIKLRGQLKILNKK</sequence>
<dbReference type="Proteomes" id="UP000034543">
    <property type="component" value="Unassembled WGS sequence"/>
</dbReference>
<dbReference type="InterPro" id="IPR011109">
    <property type="entry name" value="DNA_bind_recombinase_dom"/>
</dbReference>
<feature type="domain" description="Resolvase/invertase-type recombinase catalytic" evidence="6">
    <location>
        <begin position="12"/>
        <end position="158"/>
    </location>
</feature>
<evidence type="ECO:0000259" key="7">
    <source>
        <dbReference type="PROSITE" id="PS51737"/>
    </source>
</evidence>
<dbReference type="Pfam" id="PF07508">
    <property type="entry name" value="Recombinase"/>
    <property type="match status" value="1"/>
</dbReference>
<dbReference type="SUPFAM" id="SSF53041">
    <property type="entry name" value="Resolvase-like"/>
    <property type="match status" value="1"/>
</dbReference>
<keyword evidence="2" id="KW-0238">DNA-binding</keyword>
<dbReference type="GO" id="GO:0000150">
    <property type="term" value="F:DNA strand exchange activity"/>
    <property type="evidence" value="ECO:0007669"/>
    <property type="project" value="InterPro"/>
</dbReference>
<evidence type="ECO:0000313" key="8">
    <source>
        <dbReference type="EMBL" id="KKS83958.1"/>
    </source>
</evidence>
<reference evidence="8 9" key="1">
    <citation type="journal article" date="2015" name="Nature">
        <title>rRNA introns, odd ribosomes, and small enigmatic genomes across a large radiation of phyla.</title>
        <authorList>
            <person name="Brown C.T."/>
            <person name="Hug L.A."/>
            <person name="Thomas B.C."/>
            <person name="Sharon I."/>
            <person name="Castelle C.J."/>
            <person name="Singh A."/>
            <person name="Wilkins M.J."/>
            <person name="Williams K.H."/>
            <person name="Banfield J.F."/>
        </authorList>
    </citation>
    <scope>NUCLEOTIDE SEQUENCE [LARGE SCALE GENOMIC DNA]</scope>
</reference>
<feature type="active site" description="O-(5'-phospho-DNA)-serine intermediate" evidence="4 5">
    <location>
        <position position="20"/>
    </location>
</feature>
<dbReference type="PANTHER" id="PTHR30461:SF2">
    <property type="entry name" value="SERINE RECOMBINASE PINE-RELATED"/>
    <property type="match status" value="1"/>
</dbReference>
<evidence type="ECO:0000256" key="3">
    <source>
        <dbReference type="ARBA" id="ARBA00023172"/>
    </source>
</evidence>
<feature type="domain" description="Recombinase" evidence="7">
    <location>
        <begin position="165"/>
        <end position="268"/>
    </location>
</feature>
<keyword evidence="1" id="KW-0229">DNA integration</keyword>
<dbReference type="Gene3D" id="3.90.1750.20">
    <property type="entry name" value="Putative Large Serine Recombinase, Chain B, Domain 2"/>
    <property type="match status" value="1"/>
</dbReference>
<evidence type="ECO:0000256" key="1">
    <source>
        <dbReference type="ARBA" id="ARBA00022908"/>
    </source>
</evidence>
<keyword evidence="3" id="KW-0233">DNA recombination</keyword>
<dbReference type="InterPro" id="IPR036162">
    <property type="entry name" value="Resolvase-like_N_sf"/>
</dbReference>